<keyword evidence="3 5" id="KW-1133">Transmembrane helix</keyword>
<reference evidence="7 8" key="1">
    <citation type="journal article" date="2016" name="Biochim. Biophys. Acta">
        <title>Characterization of red-shifted phycobilisomes isolated from the chlorophyll f-containing cyanobacterium Halomicronema hongdechloris.</title>
        <authorList>
            <person name="Li Y."/>
            <person name="Lin Y."/>
            <person name="Garvey C.J."/>
            <person name="Birch D."/>
            <person name="Corkery R.W."/>
            <person name="Loughlin P.C."/>
            <person name="Scheer H."/>
            <person name="Willows R.D."/>
            <person name="Chen M."/>
        </authorList>
    </citation>
    <scope>NUCLEOTIDE SEQUENCE [LARGE SCALE GENOMIC DNA]</scope>
    <source>
        <strain evidence="7 8">C2206</strain>
    </source>
</reference>
<dbReference type="KEGG" id="hhg:XM38_029240"/>
<name>A0A1Z3HNX1_9CYAN</name>
<dbReference type="Proteomes" id="UP000191901">
    <property type="component" value="Chromosome"/>
</dbReference>
<evidence type="ECO:0000256" key="2">
    <source>
        <dbReference type="ARBA" id="ARBA00022692"/>
    </source>
</evidence>
<feature type="domain" description="Peptidase S54 rhomboid" evidence="6">
    <location>
        <begin position="58"/>
        <end position="190"/>
    </location>
</feature>
<feature type="transmembrane region" description="Helical" evidence="5">
    <location>
        <begin position="93"/>
        <end position="111"/>
    </location>
</feature>
<proteinExistence type="predicted"/>
<dbReference type="Gene3D" id="1.20.1540.10">
    <property type="entry name" value="Rhomboid-like"/>
    <property type="match status" value="1"/>
</dbReference>
<keyword evidence="4 5" id="KW-0472">Membrane</keyword>
<evidence type="ECO:0000259" key="6">
    <source>
        <dbReference type="Pfam" id="PF01694"/>
    </source>
</evidence>
<evidence type="ECO:0000256" key="1">
    <source>
        <dbReference type="ARBA" id="ARBA00004141"/>
    </source>
</evidence>
<keyword evidence="2 5" id="KW-0812">Transmembrane</keyword>
<feature type="transmembrane region" description="Helical" evidence="5">
    <location>
        <begin position="141"/>
        <end position="163"/>
    </location>
</feature>
<accession>A0A1Z3HNX1</accession>
<feature type="transmembrane region" description="Helical" evidence="5">
    <location>
        <begin position="58"/>
        <end position="86"/>
    </location>
</feature>
<evidence type="ECO:0000256" key="5">
    <source>
        <dbReference type="SAM" id="Phobius"/>
    </source>
</evidence>
<dbReference type="AlphaFoldDB" id="A0A1Z3HNX1"/>
<organism evidence="7 8">
    <name type="scientific">Halomicronema hongdechloris C2206</name>
    <dbReference type="NCBI Taxonomy" id="1641165"/>
    <lineage>
        <taxon>Bacteria</taxon>
        <taxon>Bacillati</taxon>
        <taxon>Cyanobacteriota</taxon>
        <taxon>Cyanophyceae</taxon>
        <taxon>Nodosilineales</taxon>
        <taxon>Nodosilineaceae</taxon>
        <taxon>Halomicronema</taxon>
    </lineage>
</organism>
<evidence type="ECO:0000313" key="8">
    <source>
        <dbReference type="Proteomes" id="UP000191901"/>
    </source>
</evidence>
<feature type="transmembrane region" description="Helical" evidence="5">
    <location>
        <begin position="169"/>
        <end position="188"/>
    </location>
</feature>
<dbReference type="OrthoDB" id="465874at2"/>
<comment type="subcellular location">
    <subcellularLocation>
        <location evidence="1">Membrane</location>
        <topology evidence="1">Multi-pass membrane protein</topology>
    </subcellularLocation>
</comment>
<dbReference type="Pfam" id="PF01694">
    <property type="entry name" value="Rhomboid"/>
    <property type="match status" value="1"/>
</dbReference>
<dbReference type="GO" id="GO:0004252">
    <property type="term" value="F:serine-type endopeptidase activity"/>
    <property type="evidence" value="ECO:0007669"/>
    <property type="project" value="InterPro"/>
</dbReference>
<evidence type="ECO:0000256" key="4">
    <source>
        <dbReference type="ARBA" id="ARBA00023136"/>
    </source>
</evidence>
<dbReference type="STRING" id="1641165.XM38_09060"/>
<evidence type="ECO:0000313" key="7">
    <source>
        <dbReference type="EMBL" id="ASC71970.1"/>
    </source>
</evidence>
<dbReference type="SUPFAM" id="SSF144091">
    <property type="entry name" value="Rhomboid-like"/>
    <property type="match status" value="1"/>
</dbReference>
<evidence type="ECO:0000256" key="3">
    <source>
        <dbReference type="ARBA" id="ARBA00022989"/>
    </source>
</evidence>
<feature type="transmembrane region" description="Helical" evidence="5">
    <location>
        <begin position="117"/>
        <end position="134"/>
    </location>
</feature>
<dbReference type="EMBL" id="CP021983">
    <property type="protein sequence ID" value="ASC71970.1"/>
    <property type="molecule type" value="Genomic_DNA"/>
</dbReference>
<sequence>MTNPNDDGTLWSELQAQVLILGGLVIVIWLVHGVDWLLPRDLRAYGIHPRTWMGLRGILLAPFLHGSWTHLIANTIPLVTLAWLIMLRQIRDFWLVSLVVMLVGGLGIWLVGATGSVHIGASTLIFGYFGFLMMRSYFERSLVAIAMAILVFFLYGSIIWGILPTQTGVSWEGHLFGLIGGIIAARWLSRR</sequence>
<dbReference type="GO" id="GO:0016020">
    <property type="term" value="C:membrane"/>
    <property type="evidence" value="ECO:0007669"/>
    <property type="project" value="UniProtKB-SubCell"/>
</dbReference>
<feature type="transmembrane region" description="Helical" evidence="5">
    <location>
        <begin position="18"/>
        <end position="38"/>
    </location>
</feature>
<keyword evidence="8" id="KW-1185">Reference proteome</keyword>
<dbReference type="RefSeq" id="WP_080807937.1">
    <property type="nucleotide sequence ID" value="NZ_CP021983.2"/>
</dbReference>
<gene>
    <name evidence="7" type="ORF">XM38_029240</name>
</gene>
<protein>
    <recommendedName>
        <fullName evidence="6">Peptidase S54 rhomboid domain-containing protein</fullName>
    </recommendedName>
</protein>
<dbReference type="InterPro" id="IPR035952">
    <property type="entry name" value="Rhomboid-like_sf"/>
</dbReference>
<dbReference type="InterPro" id="IPR022764">
    <property type="entry name" value="Peptidase_S54_rhomboid_dom"/>
</dbReference>